<feature type="transmembrane region" description="Helical" evidence="3">
    <location>
        <begin position="45"/>
        <end position="64"/>
    </location>
</feature>
<keyword evidence="3" id="KW-0812">Transmembrane</keyword>
<dbReference type="AlphaFoldDB" id="A0A942YGQ3"/>
<evidence type="ECO:0000256" key="3">
    <source>
        <dbReference type="SAM" id="Phobius"/>
    </source>
</evidence>
<feature type="transmembrane region" description="Helical" evidence="3">
    <location>
        <begin position="245"/>
        <end position="265"/>
    </location>
</feature>
<sequence>MTRKRLVLIQFSRALVPIMVMLFHLSLTMHEYFDFNLFGLHALPMSGGVSYFFALSGFMMYYVYRNHFGQMDQMKKYVINRFIRIYPLYWILTIVLLPFLFIFPWYGVGHETELETIISSFLLSPNPSGEPPVLIPAWSLKFTVLFYLMFSLLFLPRPRIAMAILAIWGGLCAAVFIGYIPVYNFITEFLLNEINLILLGGILAAYVVTHVRINWFFSFLFAITGFLGFPFMWKNSLNPIININFDLGTGFASILLIIGIASIDLKKDIRIPKQLNYLGNAAFSIYLSHNLALDFFSEVFSRFPIYETIGGWILSIVFFVIMISFGSLVHSYFETPLINILRKRLLRYKVKIKGVKTVVVRY</sequence>
<dbReference type="EMBL" id="JAGYPG010000002">
    <property type="protein sequence ID" value="MBS4196428.1"/>
    <property type="molecule type" value="Genomic_DNA"/>
</dbReference>
<evidence type="ECO:0000313" key="5">
    <source>
        <dbReference type="EMBL" id="MBS4196428.1"/>
    </source>
</evidence>
<keyword evidence="5" id="KW-0012">Acyltransferase</keyword>
<protein>
    <submittedName>
        <fullName evidence="5">Acyltransferase</fullName>
    </submittedName>
</protein>
<keyword evidence="3" id="KW-0472">Membrane</keyword>
<feature type="transmembrane region" description="Helical" evidence="3">
    <location>
        <begin position="85"/>
        <end position="106"/>
    </location>
</feature>
<feature type="transmembrane region" description="Helical" evidence="3">
    <location>
        <begin position="162"/>
        <end position="183"/>
    </location>
</feature>
<feature type="transmembrane region" description="Helical" evidence="3">
    <location>
        <begin position="277"/>
        <end position="297"/>
    </location>
</feature>
<reference evidence="5 6" key="1">
    <citation type="submission" date="2021-05" db="EMBL/GenBank/DDBJ databases">
        <title>Novel Bacillus species.</title>
        <authorList>
            <person name="Liu G."/>
        </authorList>
    </citation>
    <scope>NUCLEOTIDE SEQUENCE [LARGE SCALE GENOMIC DNA]</scope>
    <source>
        <strain evidence="6">FJAT-49780</strain>
    </source>
</reference>
<feature type="domain" description="Acyltransferase 3" evidence="4">
    <location>
        <begin position="13"/>
        <end position="324"/>
    </location>
</feature>
<dbReference type="RefSeq" id="WP_213125563.1">
    <property type="nucleotide sequence ID" value="NZ_JAGYPG010000002.1"/>
</dbReference>
<dbReference type="GO" id="GO:0000271">
    <property type="term" value="P:polysaccharide biosynthetic process"/>
    <property type="evidence" value="ECO:0007669"/>
    <property type="project" value="TreeGrafter"/>
</dbReference>
<comment type="caution">
    <text evidence="5">The sequence shown here is derived from an EMBL/GenBank/DDBJ whole genome shotgun (WGS) entry which is preliminary data.</text>
</comment>
<name>A0A942YGQ3_9BACI</name>
<gene>
    <name evidence="5" type="ORF">KHA97_15285</name>
</gene>
<comment type="similarity">
    <text evidence="2">Belongs to the acyltransferase 3 family.</text>
</comment>
<keyword evidence="5" id="KW-0808">Transferase</keyword>
<organism evidence="5 6">
    <name type="scientific">Lederbergia citri</name>
    <dbReference type="NCBI Taxonomy" id="2833580"/>
    <lineage>
        <taxon>Bacteria</taxon>
        <taxon>Bacillati</taxon>
        <taxon>Bacillota</taxon>
        <taxon>Bacilli</taxon>
        <taxon>Bacillales</taxon>
        <taxon>Bacillaceae</taxon>
        <taxon>Lederbergia</taxon>
    </lineage>
</organism>
<feature type="transmembrane region" description="Helical" evidence="3">
    <location>
        <begin position="309"/>
        <end position="333"/>
    </location>
</feature>
<comment type="subcellular location">
    <subcellularLocation>
        <location evidence="1">Membrane</location>
    </subcellularLocation>
</comment>
<keyword evidence="3" id="KW-1133">Transmembrane helix</keyword>
<evidence type="ECO:0000259" key="4">
    <source>
        <dbReference type="Pfam" id="PF01757"/>
    </source>
</evidence>
<dbReference type="PANTHER" id="PTHR23028">
    <property type="entry name" value="ACETYLTRANSFERASE"/>
    <property type="match status" value="1"/>
</dbReference>
<feature type="transmembrane region" description="Helical" evidence="3">
    <location>
        <begin position="7"/>
        <end position="25"/>
    </location>
</feature>
<evidence type="ECO:0000256" key="1">
    <source>
        <dbReference type="ARBA" id="ARBA00004370"/>
    </source>
</evidence>
<keyword evidence="6" id="KW-1185">Reference proteome</keyword>
<dbReference type="Pfam" id="PF01757">
    <property type="entry name" value="Acyl_transf_3"/>
    <property type="match status" value="1"/>
</dbReference>
<dbReference type="InterPro" id="IPR050879">
    <property type="entry name" value="Acyltransferase_3"/>
</dbReference>
<evidence type="ECO:0000256" key="2">
    <source>
        <dbReference type="ARBA" id="ARBA00007400"/>
    </source>
</evidence>
<proteinExistence type="inferred from homology"/>
<dbReference type="PANTHER" id="PTHR23028:SF131">
    <property type="entry name" value="BLR2367 PROTEIN"/>
    <property type="match status" value="1"/>
</dbReference>
<feature type="transmembrane region" description="Helical" evidence="3">
    <location>
        <begin position="215"/>
        <end position="233"/>
    </location>
</feature>
<evidence type="ECO:0000313" key="6">
    <source>
        <dbReference type="Proteomes" id="UP000681414"/>
    </source>
</evidence>
<dbReference type="Proteomes" id="UP000681414">
    <property type="component" value="Unassembled WGS sequence"/>
</dbReference>
<feature type="transmembrane region" description="Helical" evidence="3">
    <location>
        <begin position="133"/>
        <end position="155"/>
    </location>
</feature>
<dbReference type="GO" id="GO:0016747">
    <property type="term" value="F:acyltransferase activity, transferring groups other than amino-acyl groups"/>
    <property type="evidence" value="ECO:0007669"/>
    <property type="project" value="InterPro"/>
</dbReference>
<accession>A0A942YGQ3</accession>
<dbReference type="GO" id="GO:0016020">
    <property type="term" value="C:membrane"/>
    <property type="evidence" value="ECO:0007669"/>
    <property type="project" value="TreeGrafter"/>
</dbReference>
<dbReference type="InterPro" id="IPR002656">
    <property type="entry name" value="Acyl_transf_3_dom"/>
</dbReference>
<feature type="transmembrane region" description="Helical" evidence="3">
    <location>
        <begin position="189"/>
        <end position="208"/>
    </location>
</feature>